<dbReference type="RefSeq" id="XP_013231878.1">
    <property type="nucleotide sequence ID" value="XM_013376424.1"/>
</dbReference>
<dbReference type="GeneID" id="25257701"/>
<name>U6KW28_EIMTE</name>
<dbReference type="VEuPathDB" id="ToxoDB:ETH2_1413300"/>
<gene>
    <name evidence="1" type="ORF">ETH_00043310</name>
</gene>
<feature type="non-terminal residue" evidence="1">
    <location>
        <position position="1"/>
    </location>
</feature>
<dbReference type="Proteomes" id="UP000030747">
    <property type="component" value="Unassembled WGS sequence"/>
</dbReference>
<evidence type="ECO:0000313" key="1">
    <source>
        <dbReference type="EMBL" id="CDJ41128.1"/>
    </source>
</evidence>
<dbReference type="OrthoDB" id="10258297at2759"/>
<dbReference type="AlphaFoldDB" id="U6KW28"/>
<reference evidence="1" key="1">
    <citation type="submission" date="2013-10" db="EMBL/GenBank/DDBJ databases">
        <title>Genomic analysis of the causative agents of coccidiosis in chickens.</title>
        <authorList>
            <person name="Reid A.J."/>
            <person name="Blake D."/>
            <person name="Billington K."/>
            <person name="Browne H."/>
            <person name="Dunn M."/>
            <person name="Hung S."/>
            <person name="Kawahara F."/>
            <person name="Miranda-Saavedra D."/>
            <person name="Mourier T."/>
            <person name="Nagra H."/>
            <person name="Otto T.D."/>
            <person name="Rawlings N."/>
            <person name="Sanchez A."/>
            <person name="Sanders M."/>
            <person name="Subramaniam C."/>
            <person name="Tay Y."/>
            <person name="Dear P."/>
            <person name="Doerig C."/>
            <person name="Gruber A."/>
            <person name="Parkinson J."/>
            <person name="Shirley M."/>
            <person name="Wan K.L."/>
            <person name="Berriman M."/>
            <person name="Tomley F."/>
            <person name="Pain A."/>
        </authorList>
    </citation>
    <scope>NUCLEOTIDE SEQUENCE [LARGE SCALE GENOMIC DNA]</scope>
    <source>
        <strain evidence="1">Houghton</strain>
    </source>
</reference>
<accession>U6KW28</accession>
<organism evidence="1 2">
    <name type="scientific">Eimeria tenella</name>
    <name type="common">Coccidian parasite</name>
    <dbReference type="NCBI Taxonomy" id="5802"/>
    <lineage>
        <taxon>Eukaryota</taxon>
        <taxon>Sar</taxon>
        <taxon>Alveolata</taxon>
        <taxon>Apicomplexa</taxon>
        <taxon>Conoidasida</taxon>
        <taxon>Coccidia</taxon>
        <taxon>Eucoccidiorida</taxon>
        <taxon>Eimeriorina</taxon>
        <taxon>Eimeriidae</taxon>
        <taxon>Eimeria</taxon>
    </lineage>
</organism>
<evidence type="ECO:0000313" key="2">
    <source>
        <dbReference type="Proteomes" id="UP000030747"/>
    </source>
</evidence>
<dbReference type="EMBL" id="HG675495">
    <property type="protein sequence ID" value="CDJ41128.1"/>
    <property type="molecule type" value="Genomic_DNA"/>
</dbReference>
<keyword evidence="2" id="KW-1185">Reference proteome</keyword>
<proteinExistence type="predicted"/>
<feature type="non-terminal residue" evidence="1">
    <location>
        <position position="139"/>
    </location>
</feature>
<protein>
    <submittedName>
        <fullName evidence="1">Uncharacterized protein</fullName>
    </submittedName>
</protein>
<dbReference type="VEuPathDB" id="ToxoDB:ETH_00043310"/>
<sequence length="139" mass="15240">GKQKAALSSAQQQQQQQQQQIVGVGMEDIDAAGIASWDTIPAHAKEAFWGLLQPRLAKAFAAAVAACQASVLQQQQQKAAAEGELLQQRYELLCLGLKALEEQQQQQQQKPSPLAAYLFKSLVFEIIDKLIVTAFRHAN</sequence>
<reference evidence="1" key="2">
    <citation type="submission" date="2013-10" db="EMBL/GenBank/DDBJ databases">
        <authorList>
            <person name="Aslett M."/>
        </authorList>
    </citation>
    <scope>NUCLEOTIDE SEQUENCE [LARGE SCALE GENOMIC DNA]</scope>
    <source>
        <strain evidence="1">Houghton</strain>
    </source>
</reference>